<dbReference type="InterPro" id="IPR023213">
    <property type="entry name" value="CAT-like_dom_sf"/>
</dbReference>
<reference evidence="2" key="2">
    <citation type="submission" date="2015-01" db="EMBL/GenBank/DDBJ databases">
        <title>Evolutionary Origins and Diversification of the Mycorrhizal Mutualists.</title>
        <authorList>
            <consortium name="DOE Joint Genome Institute"/>
            <consortium name="Mycorrhizal Genomics Consortium"/>
            <person name="Kohler A."/>
            <person name="Kuo A."/>
            <person name="Nagy L.G."/>
            <person name="Floudas D."/>
            <person name="Copeland A."/>
            <person name="Barry K.W."/>
            <person name="Cichocki N."/>
            <person name="Veneault-Fourrey C."/>
            <person name="LaButti K."/>
            <person name="Lindquist E.A."/>
            <person name="Lipzen A."/>
            <person name="Lundell T."/>
            <person name="Morin E."/>
            <person name="Murat C."/>
            <person name="Riley R."/>
            <person name="Ohm R."/>
            <person name="Sun H."/>
            <person name="Tunlid A."/>
            <person name="Henrissat B."/>
            <person name="Grigoriev I.V."/>
            <person name="Hibbett D.S."/>
            <person name="Martin F."/>
        </authorList>
    </citation>
    <scope>NUCLEOTIDE SEQUENCE [LARGE SCALE GENOMIC DNA]</scope>
    <source>
        <strain evidence="2">Foug A</strain>
    </source>
</reference>
<gene>
    <name evidence="1" type="ORF">SCLCIDRAFT_130039</name>
</gene>
<dbReference type="Proteomes" id="UP000053989">
    <property type="component" value="Unassembled WGS sequence"/>
</dbReference>
<reference evidence="1 2" key="1">
    <citation type="submission" date="2014-04" db="EMBL/GenBank/DDBJ databases">
        <authorList>
            <consortium name="DOE Joint Genome Institute"/>
            <person name="Kuo A."/>
            <person name="Kohler A."/>
            <person name="Nagy L.G."/>
            <person name="Floudas D."/>
            <person name="Copeland A."/>
            <person name="Barry K.W."/>
            <person name="Cichocki N."/>
            <person name="Veneault-Fourrey C."/>
            <person name="LaButti K."/>
            <person name="Lindquist E.A."/>
            <person name="Lipzen A."/>
            <person name="Lundell T."/>
            <person name="Morin E."/>
            <person name="Murat C."/>
            <person name="Sun H."/>
            <person name="Tunlid A."/>
            <person name="Henrissat B."/>
            <person name="Grigoriev I.V."/>
            <person name="Hibbett D.S."/>
            <person name="Martin F."/>
            <person name="Nordberg H.P."/>
            <person name="Cantor M.N."/>
            <person name="Hua S.X."/>
        </authorList>
    </citation>
    <scope>NUCLEOTIDE SEQUENCE [LARGE SCALE GENOMIC DNA]</scope>
    <source>
        <strain evidence="1 2">Foug A</strain>
    </source>
</reference>
<dbReference type="InParanoid" id="A0A0C3DN62"/>
<evidence type="ECO:0000313" key="1">
    <source>
        <dbReference type="EMBL" id="KIM57649.1"/>
    </source>
</evidence>
<keyword evidence="2" id="KW-1185">Reference proteome</keyword>
<proteinExistence type="predicted"/>
<dbReference type="HOGENOM" id="CLU_131282_1_0_1"/>
<dbReference type="Gene3D" id="3.30.559.10">
    <property type="entry name" value="Chloramphenicol acetyltransferase-like domain"/>
    <property type="match status" value="1"/>
</dbReference>
<name>A0A0C3DN62_9AGAM</name>
<sequence length="168" mass="18861">MPRLHHVYPFAEIGAKVAEAEKGVEIQNWRFTGEELRRLHASISSSGQQAFTIQDCLTTYIVTVLNRCQEKPIRVVNNVCNYRKVKAPFVEENVAGNTVQTIVTEELPLDMVGIATAIRTSIIRSRDPQDLENWLSTATDHMLTTTNSGKSFFFKPYDDVLTVNATSS</sequence>
<accession>A0A0C3DN62</accession>
<dbReference type="EMBL" id="KN822098">
    <property type="protein sequence ID" value="KIM57649.1"/>
    <property type="molecule type" value="Genomic_DNA"/>
</dbReference>
<evidence type="ECO:0000313" key="2">
    <source>
        <dbReference type="Proteomes" id="UP000053989"/>
    </source>
</evidence>
<organism evidence="1 2">
    <name type="scientific">Scleroderma citrinum Foug A</name>
    <dbReference type="NCBI Taxonomy" id="1036808"/>
    <lineage>
        <taxon>Eukaryota</taxon>
        <taxon>Fungi</taxon>
        <taxon>Dikarya</taxon>
        <taxon>Basidiomycota</taxon>
        <taxon>Agaricomycotina</taxon>
        <taxon>Agaricomycetes</taxon>
        <taxon>Agaricomycetidae</taxon>
        <taxon>Boletales</taxon>
        <taxon>Sclerodermatineae</taxon>
        <taxon>Sclerodermataceae</taxon>
        <taxon>Scleroderma</taxon>
    </lineage>
</organism>
<dbReference type="AlphaFoldDB" id="A0A0C3DN62"/>
<protein>
    <submittedName>
        <fullName evidence="1">Uncharacterized protein</fullName>
    </submittedName>
</protein>
<dbReference type="OrthoDB" id="1862401at2759"/>